<protein>
    <submittedName>
        <fullName evidence="2">Uncharacterized protein</fullName>
    </submittedName>
</protein>
<feature type="compositionally biased region" description="Basic and acidic residues" evidence="1">
    <location>
        <begin position="29"/>
        <end position="40"/>
    </location>
</feature>
<evidence type="ECO:0000313" key="3">
    <source>
        <dbReference type="Proteomes" id="UP000656813"/>
    </source>
</evidence>
<reference evidence="2" key="2">
    <citation type="submission" date="2020-09" db="EMBL/GenBank/DDBJ databases">
        <authorList>
            <person name="Sun Q."/>
            <person name="Zhou Y."/>
        </authorList>
    </citation>
    <scope>NUCLEOTIDE SEQUENCE</scope>
    <source>
        <strain evidence="2">CGMCC 1.12777</strain>
    </source>
</reference>
<gene>
    <name evidence="2" type="ORF">GCM10007096_31340</name>
</gene>
<reference evidence="2" key="1">
    <citation type="journal article" date="2014" name="Int. J. Syst. Evol. Microbiol.">
        <title>Complete genome sequence of Corynebacterium casei LMG S-19264T (=DSM 44701T), isolated from a smear-ripened cheese.</title>
        <authorList>
            <consortium name="US DOE Joint Genome Institute (JGI-PGF)"/>
            <person name="Walter F."/>
            <person name="Albersmeier A."/>
            <person name="Kalinowski J."/>
            <person name="Ruckert C."/>
        </authorList>
    </citation>
    <scope>NUCLEOTIDE SEQUENCE</scope>
    <source>
        <strain evidence="2">CGMCC 1.12777</strain>
    </source>
</reference>
<accession>A0A8J2ZY69</accession>
<feature type="region of interest" description="Disordered" evidence="1">
    <location>
        <begin position="1"/>
        <end position="40"/>
    </location>
</feature>
<keyword evidence="3" id="KW-1185">Reference proteome</keyword>
<dbReference type="AlphaFoldDB" id="A0A8J2ZY69"/>
<evidence type="ECO:0000256" key="1">
    <source>
        <dbReference type="SAM" id="MobiDB-lite"/>
    </source>
</evidence>
<dbReference type="RefSeq" id="WP_188498330.1">
    <property type="nucleotide sequence ID" value="NZ_BMFV01000027.1"/>
</dbReference>
<dbReference type="EMBL" id="BMFV01000027">
    <property type="protein sequence ID" value="GGH85591.1"/>
    <property type="molecule type" value="Genomic_DNA"/>
</dbReference>
<feature type="compositionally biased region" description="Basic and acidic residues" evidence="1">
    <location>
        <begin position="1"/>
        <end position="13"/>
    </location>
</feature>
<dbReference type="Proteomes" id="UP000656813">
    <property type="component" value="Unassembled WGS sequence"/>
</dbReference>
<name>A0A8J2ZY69_9BACL</name>
<sequence>MDKKHPISKKEDDPTIANGIDNDEELDAEATKEEVSRGDSTKVTKLVYDEYDPS</sequence>
<organism evidence="2 3">
    <name type="scientific">Pullulanibacillus pueri</name>
    <dbReference type="NCBI Taxonomy" id="1437324"/>
    <lineage>
        <taxon>Bacteria</taxon>
        <taxon>Bacillati</taxon>
        <taxon>Bacillota</taxon>
        <taxon>Bacilli</taxon>
        <taxon>Bacillales</taxon>
        <taxon>Sporolactobacillaceae</taxon>
        <taxon>Pullulanibacillus</taxon>
    </lineage>
</organism>
<proteinExistence type="predicted"/>
<evidence type="ECO:0000313" key="2">
    <source>
        <dbReference type="EMBL" id="GGH85591.1"/>
    </source>
</evidence>
<comment type="caution">
    <text evidence="2">The sequence shown here is derived from an EMBL/GenBank/DDBJ whole genome shotgun (WGS) entry which is preliminary data.</text>
</comment>